<keyword evidence="1" id="KW-0805">Transcription regulation</keyword>
<protein>
    <submittedName>
        <fullName evidence="7">Transcriptional regulator BetI</fullName>
    </submittedName>
</protein>
<gene>
    <name evidence="7" type="ORF">CMsap09_14620</name>
</gene>
<dbReference type="PANTHER" id="PTHR47506:SF6">
    <property type="entry name" value="HTH-TYPE TRANSCRIPTIONAL REPRESSOR NEMR"/>
    <property type="match status" value="1"/>
</dbReference>
<feature type="DNA-binding region" description="H-T-H motif" evidence="4">
    <location>
        <begin position="39"/>
        <end position="58"/>
    </location>
</feature>
<dbReference type="InterPro" id="IPR036271">
    <property type="entry name" value="Tet_transcr_reg_TetR-rel_C_sf"/>
</dbReference>
<sequence length="248" mass="27169">MTRAALATRGPYRKGLERRELLIRTAIEVFAEQGYRSSSLREIAARAQITPAGLLHHFAGKEELLLAVLERREERLAAAVEVHRPRSVAEHAAVVIADGEQSACLTRVIAVVSSEASASGHPLHDLFRERRSRELERITAGVVVDQARGLIDRELDPGSAAAVVLSAMDGLHVQRCYGVGAGRARPSRTCAATTSSRRPRRGPPPSERRDPARAARPRRRGPRGAARRGRPPCRPTRRRRPPPPGSSR</sequence>
<keyword evidence="2 4" id="KW-0238">DNA-binding</keyword>
<feature type="compositionally biased region" description="Low complexity" evidence="5">
    <location>
        <begin position="183"/>
        <end position="196"/>
    </location>
</feature>
<feature type="compositionally biased region" description="Basic residues" evidence="5">
    <location>
        <begin position="215"/>
        <end position="241"/>
    </location>
</feature>
<evidence type="ECO:0000256" key="4">
    <source>
        <dbReference type="PROSITE-ProRule" id="PRU00335"/>
    </source>
</evidence>
<dbReference type="Gene3D" id="1.10.357.10">
    <property type="entry name" value="Tetracycline Repressor, domain 2"/>
    <property type="match status" value="1"/>
</dbReference>
<dbReference type="SUPFAM" id="SSF48498">
    <property type="entry name" value="Tetracyclin repressor-like, C-terminal domain"/>
    <property type="match status" value="1"/>
</dbReference>
<dbReference type="InterPro" id="IPR001647">
    <property type="entry name" value="HTH_TetR"/>
</dbReference>
<evidence type="ECO:0000256" key="1">
    <source>
        <dbReference type="ARBA" id="ARBA00023015"/>
    </source>
</evidence>
<reference evidence="7 8" key="1">
    <citation type="submission" date="2016-08" db="EMBL/GenBank/DDBJ databases">
        <title>Genome sequence of Clavibacter michiganensis spp. strain CASJ009.</title>
        <authorList>
            <person name="Thapa S.P."/>
            <person name="Coaker G."/>
        </authorList>
    </citation>
    <scope>NUCLEOTIDE SEQUENCE [LARGE SCALE GENOMIC DNA]</scope>
    <source>
        <strain evidence="7">CASJ009</strain>
    </source>
</reference>
<keyword evidence="3" id="KW-0804">Transcription</keyword>
<dbReference type="GO" id="GO:0003677">
    <property type="term" value="F:DNA binding"/>
    <property type="evidence" value="ECO:0007669"/>
    <property type="project" value="UniProtKB-UniRule"/>
</dbReference>
<feature type="domain" description="HTH tetR-type" evidence="6">
    <location>
        <begin position="16"/>
        <end position="76"/>
    </location>
</feature>
<evidence type="ECO:0000256" key="5">
    <source>
        <dbReference type="SAM" id="MobiDB-lite"/>
    </source>
</evidence>
<proteinExistence type="predicted"/>
<dbReference type="AlphaFoldDB" id="A0A251XYD9"/>
<organism evidence="7 8">
    <name type="scientific">Clavibacter michiganensis</name>
    <dbReference type="NCBI Taxonomy" id="28447"/>
    <lineage>
        <taxon>Bacteria</taxon>
        <taxon>Bacillati</taxon>
        <taxon>Actinomycetota</taxon>
        <taxon>Actinomycetes</taxon>
        <taxon>Micrococcales</taxon>
        <taxon>Microbacteriaceae</taxon>
        <taxon>Clavibacter</taxon>
    </lineage>
</organism>
<dbReference type="InterPro" id="IPR009057">
    <property type="entry name" value="Homeodomain-like_sf"/>
</dbReference>
<dbReference type="Proteomes" id="UP000195106">
    <property type="component" value="Unassembled WGS sequence"/>
</dbReference>
<feature type="region of interest" description="Disordered" evidence="5">
    <location>
        <begin position="182"/>
        <end position="248"/>
    </location>
</feature>
<accession>A0A251XYD9</accession>
<evidence type="ECO:0000256" key="2">
    <source>
        <dbReference type="ARBA" id="ARBA00023125"/>
    </source>
</evidence>
<evidence type="ECO:0000313" key="7">
    <source>
        <dbReference type="EMBL" id="OUE10178.1"/>
    </source>
</evidence>
<evidence type="ECO:0000313" key="8">
    <source>
        <dbReference type="Proteomes" id="UP000195106"/>
    </source>
</evidence>
<dbReference type="Pfam" id="PF00440">
    <property type="entry name" value="TetR_N"/>
    <property type="match status" value="1"/>
</dbReference>
<dbReference type="PRINTS" id="PR00455">
    <property type="entry name" value="HTHTETR"/>
</dbReference>
<evidence type="ECO:0000256" key="3">
    <source>
        <dbReference type="ARBA" id="ARBA00023163"/>
    </source>
</evidence>
<dbReference type="EMBL" id="MDHJ01000001">
    <property type="protein sequence ID" value="OUE10178.1"/>
    <property type="molecule type" value="Genomic_DNA"/>
</dbReference>
<name>A0A251XYD9_9MICO</name>
<dbReference type="SUPFAM" id="SSF46689">
    <property type="entry name" value="Homeodomain-like"/>
    <property type="match status" value="1"/>
</dbReference>
<dbReference type="PANTHER" id="PTHR47506">
    <property type="entry name" value="TRANSCRIPTIONAL REGULATORY PROTEIN"/>
    <property type="match status" value="1"/>
</dbReference>
<comment type="caution">
    <text evidence="7">The sequence shown here is derived from an EMBL/GenBank/DDBJ whole genome shotgun (WGS) entry which is preliminary data.</text>
</comment>
<dbReference type="PROSITE" id="PS50977">
    <property type="entry name" value="HTH_TETR_2"/>
    <property type="match status" value="1"/>
</dbReference>
<evidence type="ECO:0000259" key="6">
    <source>
        <dbReference type="PROSITE" id="PS50977"/>
    </source>
</evidence>